<evidence type="ECO:0000313" key="1">
    <source>
        <dbReference type="EMBL" id="GIX96639.1"/>
    </source>
</evidence>
<proteinExistence type="predicted"/>
<comment type="caution">
    <text evidence="1">The sequence shown here is derived from an EMBL/GenBank/DDBJ whole genome shotgun (WGS) entry which is preliminary data.</text>
</comment>
<accession>A0AAV4PHR9</accession>
<keyword evidence="2" id="KW-1185">Reference proteome</keyword>
<gene>
    <name evidence="1" type="ORF">CEXT_361091</name>
</gene>
<evidence type="ECO:0000313" key="2">
    <source>
        <dbReference type="Proteomes" id="UP001054945"/>
    </source>
</evidence>
<dbReference type="Proteomes" id="UP001054945">
    <property type="component" value="Unassembled WGS sequence"/>
</dbReference>
<dbReference type="AlphaFoldDB" id="A0AAV4PHR9"/>
<organism evidence="1 2">
    <name type="scientific">Caerostris extrusa</name>
    <name type="common">Bark spider</name>
    <name type="synonym">Caerostris bankana</name>
    <dbReference type="NCBI Taxonomy" id="172846"/>
    <lineage>
        <taxon>Eukaryota</taxon>
        <taxon>Metazoa</taxon>
        <taxon>Ecdysozoa</taxon>
        <taxon>Arthropoda</taxon>
        <taxon>Chelicerata</taxon>
        <taxon>Arachnida</taxon>
        <taxon>Araneae</taxon>
        <taxon>Araneomorphae</taxon>
        <taxon>Entelegynae</taxon>
        <taxon>Araneoidea</taxon>
        <taxon>Araneidae</taxon>
        <taxon>Caerostris</taxon>
    </lineage>
</organism>
<sequence>MGVNKERQMCLKSRLLKSLRKLTLPTCMEREDFSLLFALHPPTTITSELACKQRAWDSIFSAISPVRMLLSSLSRMDCLFSHNVLFVSSPPHIGSLGESFTSSPAKQLSPTMCNRGHFFCIGLLYPSIF</sequence>
<dbReference type="EMBL" id="BPLR01004673">
    <property type="protein sequence ID" value="GIX96639.1"/>
    <property type="molecule type" value="Genomic_DNA"/>
</dbReference>
<reference evidence="1 2" key="1">
    <citation type="submission" date="2021-06" db="EMBL/GenBank/DDBJ databases">
        <title>Caerostris extrusa draft genome.</title>
        <authorList>
            <person name="Kono N."/>
            <person name="Arakawa K."/>
        </authorList>
    </citation>
    <scope>NUCLEOTIDE SEQUENCE [LARGE SCALE GENOMIC DNA]</scope>
</reference>
<protein>
    <submittedName>
        <fullName evidence="1">Uncharacterized protein</fullName>
    </submittedName>
</protein>
<name>A0AAV4PHR9_CAEEX</name>